<dbReference type="AlphaFoldDB" id="A0A9N9CQ44"/>
<dbReference type="EMBL" id="CAJVPL010002359">
    <property type="protein sequence ID" value="CAG8607992.1"/>
    <property type="molecule type" value="Genomic_DNA"/>
</dbReference>
<protein>
    <submittedName>
        <fullName evidence="2">3244_t:CDS:1</fullName>
    </submittedName>
</protein>
<feature type="compositionally biased region" description="Low complexity" evidence="1">
    <location>
        <begin position="47"/>
        <end position="58"/>
    </location>
</feature>
<sequence>LCREYELPAWGTRAELEDRIRDREKTTTKNRIFDYVVKRCKPKTVLPSPILTSPSTSTTPPPLSSAPPTKSLCLSQAKNLEYDLESVEKSVAETLCIMEAAKTLINMNAYVEVFK</sequence>
<keyword evidence="3" id="KW-1185">Reference proteome</keyword>
<organism evidence="2 3">
    <name type="scientific">Ambispora gerdemannii</name>
    <dbReference type="NCBI Taxonomy" id="144530"/>
    <lineage>
        <taxon>Eukaryota</taxon>
        <taxon>Fungi</taxon>
        <taxon>Fungi incertae sedis</taxon>
        <taxon>Mucoromycota</taxon>
        <taxon>Glomeromycotina</taxon>
        <taxon>Glomeromycetes</taxon>
        <taxon>Archaeosporales</taxon>
        <taxon>Ambisporaceae</taxon>
        <taxon>Ambispora</taxon>
    </lineage>
</organism>
<name>A0A9N9CQ44_9GLOM</name>
<accession>A0A9N9CQ44</accession>
<reference evidence="2" key="1">
    <citation type="submission" date="2021-06" db="EMBL/GenBank/DDBJ databases">
        <authorList>
            <person name="Kallberg Y."/>
            <person name="Tangrot J."/>
            <person name="Rosling A."/>
        </authorList>
    </citation>
    <scope>NUCLEOTIDE SEQUENCE</scope>
    <source>
        <strain evidence="2">MT106</strain>
    </source>
</reference>
<dbReference type="Proteomes" id="UP000789831">
    <property type="component" value="Unassembled WGS sequence"/>
</dbReference>
<comment type="caution">
    <text evidence="2">The sequence shown here is derived from an EMBL/GenBank/DDBJ whole genome shotgun (WGS) entry which is preliminary data.</text>
</comment>
<evidence type="ECO:0000256" key="1">
    <source>
        <dbReference type="SAM" id="MobiDB-lite"/>
    </source>
</evidence>
<gene>
    <name evidence="2" type="ORF">AGERDE_LOCUS9442</name>
</gene>
<dbReference type="OrthoDB" id="10422888at2759"/>
<proteinExistence type="predicted"/>
<feature type="non-terminal residue" evidence="2">
    <location>
        <position position="115"/>
    </location>
</feature>
<feature type="region of interest" description="Disordered" evidence="1">
    <location>
        <begin position="47"/>
        <end position="69"/>
    </location>
</feature>
<evidence type="ECO:0000313" key="2">
    <source>
        <dbReference type="EMBL" id="CAG8607992.1"/>
    </source>
</evidence>
<evidence type="ECO:0000313" key="3">
    <source>
        <dbReference type="Proteomes" id="UP000789831"/>
    </source>
</evidence>